<sequence length="95" mass="10646">MSEPEFPGVWVFLDAQARQPAAVFSTLELGEVCVRKHGFEGMLTWYPLDVSAYDWAVQTGRFKPRPAPLPRSVLAGFTSAAQPHEHFSVEEVEKL</sequence>
<evidence type="ECO:0000259" key="1">
    <source>
        <dbReference type="Pfam" id="PF24819"/>
    </source>
</evidence>
<feature type="domain" description="DUF7710" evidence="1">
    <location>
        <begin position="9"/>
        <end position="88"/>
    </location>
</feature>
<gene>
    <name evidence="2" type="ORF">ACFFLM_24850</name>
</gene>
<protein>
    <recommendedName>
        <fullName evidence="1">DUF7710 domain-containing protein</fullName>
    </recommendedName>
</protein>
<dbReference type="RefSeq" id="WP_380016863.1">
    <property type="nucleotide sequence ID" value="NZ_JBHLYR010000084.1"/>
</dbReference>
<evidence type="ECO:0000313" key="2">
    <source>
        <dbReference type="EMBL" id="MFB9995179.1"/>
    </source>
</evidence>
<proteinExistence type="predicted"/>
<evidence type="ECO:0000313" key="3">
    <source>
        <dbReference type="Proteomes" id="UP001589733"/>
    </source>
</evidence>
<dbReference type="EMBL" id="JBHLYR010000084">
    <property type="protein sequence ID" value="MFB9995179.1"/>
    <property type="molecule type" value="Genomic_DNA"/>
</dbReference>
<organism evidence="2 3">
    <name type="scientific">Deinococcus oregonensis</name>
    <dbReference type="NCBI Taxonomy" id="1805970"/>
    <lineage>
        <taxon>Bacteria</taxon>
        <taxon>Thermotogati</taxon>
        <taxon>Deinococcota</taxon>
        <taxon>Deinococci</taxon>
        <taxon>Deinococcales</taxon>
        <taxon>Deinococcaceae</taxon>
        <taxon>Deinococcus</taxon>
    </lineage>
</organism>
<keyword evidence="3" id="KW-1185">Reference proteome</keyword>
<dbReference type="Proteomes" id="UP001589733">
    <property type="component" value="Unassembled WGS sequence"/>
</dbReference>
<comment type="caution">
    <text evidence="2">The sequence shown here is derived from an EMBL/GenBank/DDBJ whole genome shotgun (WGS) entry which is preliminary data.</text>
</comment>
<dbReference type="InterPro" id="IPR056127">
    <property type="entry name" value="DUF7710"/>
</dbReference>
<accession>A0ABV6B5X3</accession>
<name>A0ABV6B5X3_9DEIO</name>
<dbReference type="Pfam" id="PF24819">
    <property type="entry name" value="DUF7710"/>
    <property type="match status" value="1"/>
</dbReference>
<reference evidence="2 3" key="1">
    <citation type="submission" date="2024-09" db="EMBL/GenBank/DDBJ databases">
        <authorList>
            <person name="Sun Q."/>
            <person name="Mori K."/>
        </authorList>
    </citation>
    <scope>NUCLEOTIDE SEQUENCE [LARGE SCALE GENOMIC DNA]</scope>
    <source>
        <strain evidence="2 3">JCM 13503</strain>
    </source>
</reference>